<dbReference type="Proteomes" id="UP000214649">
    <property type="component" value="Unassembled WGS sequence"/>
</dbReference>
<dbReference type="RefSeq" id="WP_094141288.1">
    <property type="nucleotide sequence ID" value="NZ_FZRA01000012.1"/>
</dbReference>
<accession>A0A239RGI8</accession>
<organism evidence="1 2">
    <name type="scientific">Streptococcus equinus</name>
    <name type="common">Streptococcus bovis</name>
    <dbReference type="NCBI Taxonomy" id="1335"/>
    <lineage>
        <taxon>Bacteria</taxon>
        <taxon>Bacillati</taxon>
        <taxon>Bacillota</taxon>
        <taxon>Bacilli</taxon>
        <taxon>Lactobacillales</taxon>
        <taxon>Streptococcaceae</taxon>
        <taxon>Streptococcus</taxon>
    </lineage>
</organism>
<proteinExistence type="predicted"/>
<gene>
    <name evidence="1" type="ORF">SAMN05216470_2035</name>
</gene>
<name>A0A239RGI8_STREI</name>
<evidence type="ECO:0000313" key="1">
    <source>
        <dbReference type="EMBL" id="SNU09808.1"/>
    </source>
</evidence>
<dbReference type="AlphaFoldDB" id="A0A239RGI8"/>
<dbReference type="EMBL" id="FZRA01000012">
    <property type="protein sequence ID" value="SNU09808.1"/>
    <property type="molecule type" value="Genomic_DNA"/>
</dbReference>
<evidence type="ECO:0000313" key="2">
    <source>
        <dbReference type="Proteomes" id="UP000214649"/>
    </source>
</evidence>
<evidence type="ECO:0008006" key="3">
    <source>
        <dbReference type="Google" id="ProtNLM"/>
    </source>
</evidence>
<reference evidence="1 2" key="1">
    <citation type="submission" date="2017-07" db="EMBL/GenBank/DDBJ databases">
        <authorList>
            <person name="Sun Z.S."/>
            <person name="Albrecht U."/>
            <person name="Echele G."/>
            <person name="Lee C.C."/>
        </authorList>
    </citation>
    <scope>NUCLEOTIDE SEQUENCE [LARGE SCALE GENOMIC DNA]</scope>
    <source>
        <strain evidence="1 2">AR3</strain>
    </source>
</reference>
<protein>
    <recommendedName>
        <fullName evidence="3">Phage protein</fullName>
    </recommendedName>
</protein>
<sequence length="84" mass="9619">MITGTTSTGFEFEIDEKQLKNYEFVELISEVDENELLMPKILKMLLGDQVAALKDHVRDEDGFVPIEKMVEEIKDIFGNAQVKN</sequence>